<comment type="caution">
    <text evidence="1">The sequence shown here is derived from an EMBL/GenBank/DDBJ whole genome shotgun (WGS) entry which is preliminary data.</text>
</comment>
<name>A0AAD8IU03_9APIA</name>
<dbReference type="EMBL" id="JAUIZM010000003">
    <property type="protein sequence ID" value="KAK1391820.1"/>
    <property type="molecule type" value="Genomic_DNA"/>
</dbReference>
<proteinExistence type="predicted"/>
<dbReference type="GO" id="GO:0010089">
    <property type="term" value="P:xylem development"/>
    <property type="evidence" value="ECO:0007669"/>
    <property type="project" value="InterPro"/>
</dbReference>
<organism evidence="1 2">
    <name type="scientific">Heracleum sosnowskyi</name>
    <dbReference type="NCBI Taxonomy" id="360622"/>
    <lineage>
        <taxon>Eukaryota</taxon>
        <taxon>Viridiplantae</taxon>
        <taxon>Streptophyta</taxon>
        <taxon>Embryophyta</taxon>
        <taxon>Tracheophyta</taxon>
        <taxon>Spermatophyta</taxon>
        <taxon>Magnoliopsida</taxon>
        <taxon>eudicotyledons</taxon>
        <taxon>Gunneridae</taxon>
        <taxon>Pentapetalae</taxon>
        <taxon>asterids</taxon>
        <taxon>campanulids</taxon>
        <taxon>Apiales</taxon>
        <taxon>Apiaceae</taxon>
        <taxon>Apioideae</taxon>
        <taxon>apioid superclade</taxon>
        <taxon>Tordylieae</taxon>
        <taxon>Tordyliinae</taxon>
        <taxon>Heracleum</taxon>
    </lineage>
</organism>
<reference evidence="1" key="2">
    <citation type="submission" date="2023-05" db="EMBL/GenBank/DDBJ databases">
        <authorList>
            <person name="Schelkunov M.I."/>
        </authorList>
    </citation>
    <scope>NUCLEOTIDE SEQUENCE</scope>
    <source>
        <strain evidence="1">Hsosn_3</strain>
        <tissue evidence="1">Leaf</tissue>
    </source>
</reference>
<dbReference type="Proteomes" id="UP001237642">
    <property type="component" value="Unassembled WGS sequence"/>
</dbReference>
<dbReference type="GO" id="GO:0003677">
    <property type="term" value="F:DNA binding"/>
    <property type="evidence" value="ECO:0007669"/>
    <property type="project" value="UniProtKB-KW"/>
</dbReference>
<dbReference type="PANTHER" id="PTHR33974:SF2">
    <property type="entry name" value="VASCULAR-RELATED UNKNOWN PROTEIN 1"/>
    <property type="match status" value="1"/>
</dbReference>
<dbReference type="AlphaFoldDB" id="A0AAD8IU03"/>
<reference evidence="1" key="1">
    <citation type="submission" date="2023-02" db="EMBL/GenBank/DDBJ databases">
        <title>Genome of toxic invasive species Heracleum sosnowskyi carries increased number of genes despite the absence of recent whole-genome duplications.</title>
        <authorList>
            <person name="Schelkunov M."/>
            <person name="Shtratnikova V."/>
            <person name="Makarenko M."/>
            <person name="Klepikova A."/>
            <person name="Omelchenko D."/>
            <person name="Novikova G."/>
            <person name="Obukhova E."/>
            <person name="Bogdanov V."/>
            <person name="Penin A."/>
            <person name="Logacheva M."/>
        </authorList>
    </citation>
    <scope>NUCLEOTIDE SEQUENCE</scope>
    <source>
        <strain evidence="1">Hsosn_3</strain>
        <tissue evidence="1">Leaf</tissue>
    </source>
</reference>
<keyword evidence="2" id="KW-1185">Reference proteome</keyword>
<gene>
    <name evidence="1" type="ORF">POM88_010876</name>
</gene>
<dbReference type="InterPro" id="IPR039280">
    <property type="entry name" value="VUP"/>
</dbReference>
<accession>A0AAD8IU03</accession>
<protein>
    <submittedName>
        <fullName evidence="1">Homeodomain GLABROUS 2</fullName>
    </submittedName>
</protein>
<dbReference type="PANTHER" id="PTHR33974">
    <property type="entry name" value="VASCULAR-RELATED UNKNOWN PROTEIN 1-RELATED"/>
    <property type="match status" value="1"/>
</dbReference>
<evidence type="ECO:0000313" key="2">
    <source>
        <dbReference type="Proteomes" id="UP001237642"/>
    </source>
</evidence>
<sequence>MQKSSSTISINKGCSSRSRVMADSSAEESGWTLYFEDLLNDSNNMNTEYFDHEEKHSLLTSSDNEISSSRISLVSDAASSASVVGFSLRTSCTNLSFKKKRSCIVYKGSSMASDDSLEDTASSPVNSPKVSNFNQKYTMNRKQKEFAEIIQENTQNGTSTELQKRGLCLVPVSTVVDYLG</sequence>
<keyword evidence="1" id="KW-0371">Homeobox</keyword>
<keyword evidence="1" id="KW-0238">DNA-binding</keyword>
<evidence type="ECO:0000313" key="1">
    <source>
        <dbReference type="EMBL" id="KAK1391820.1"/>
    </source>
</evidence>